<evidence type="ECO:0000259" key="11">
    <source>
        <dbReference type="Pfam" id="PF19282"/>
    </source>
</evidence>
<dbReference type="GO" id="GO:0071528">
    <property type="term" value="P:tRNA re-export from nucleus"/>
    <property type="evidence" value="ECO:0007669"/>
    <property type="project" value="UniProtKB-UniRule"/>
</dbReference>
<dbReference type="AlphaFoldDB" id="A0A427YQD8"/>
<evidence type="ECO:0000256" key="9">
    <source>
        <dbReference type="RuleBase" id="RU366037"/>
    </source>
</evidence>
<dbReference type="Proteomes" id="UP000279259">
    <property type="component" value="Unassembled WGS sequence"/>
</dbReference>
<evidence type="ECO:0000256" key="5">
    <source>
        <dbReference type="ARBA" id="ARBA00022490"/>
    </source>
</evidence>
<feature type="domain" description="Exportin-1/Importin-beta-like" evidence="10">
    <location>
        <begin position="129"/>
        <end position="300"/>
    </location>
</feature>
<evidence type="ECO:0000256" key="4">
    <source>
        <dbReference type="ARBA" id="ARBA00022448"/>
    </source>
</evidence>
<dbReference type="EMBL" id="RSCD01000004">
    <property type="protein sequence ID" value="RSH93311.1"/>
    <property type="molecule type" value="Genomic_DNA"/>
</dbReference>
<dbReference type="Gene3D" id="1.25.10.10">
    <property type="entry name" value="Leucine-rich Repeat Variant"/>
    <property type="match status" value="2"/>
</dbReference>
<dbReference type="GO" id="GO:0031267">
    <property type="term" value="F:small GTPase binding"/>
    <property type="evidence" value="ECO:0007669"/>
    <property type="project" value="InterPro"/>
</dbReference>
<proteinExistence type="inferred from homology"/>
<evidence type="ECO:0000259" key="10">
    <source>
        <dbReference type="Pfam" id="PF08389"/>
    </source>
</evidence>
<dbReference type="SUPFAM" id="SSF48371">
    <property type="entry name" value="ARM repeat"/>
    <property type="match status" value="1"/>
</dbReference>
<keyword evidence="4 9" id="KW-0813">Transport</keyword>
<evidence type="ECO:0000256" key="3">
    <source>
        <dbReference type="ARBA" id="ARBA00018928"/>
    </source>
</evidence>
<dbReference type="GO" id="GO:0005737">
    <property type="term" value="C:cytoplasm"/>
    <property type="evidence" value="ECO:0007669"/>
    <property type="project" value="UniProtKB-SubCell"/>
</dbReference>
<organism evidence="12 13">
    <name type="scientific">Saitozyma podzolica</name>
    <dbReference type="NCBI Taxonomy" id="1890683"/>
    <lineage>
        <taxon>Eukaryota</taxon>
        <taxon>Fungi</taxon>
        <taxon>Dikarya</taxon>
        <taxon>Basidiomycota</taxon>
        <taxon>Agaricomycotina</taxon>
        <taxon>Tremellomycetes</taxon>
        <taxon>Tremellales</taxon>
        <taxon>Trimorphomycetaceae</taxon>
        <taxon>Saitozyma</taxon>
    </lineage>
</organism>
<comment type="subcellular location">
    <subcellularLocation>
        <location evidence="1 9">Cytoplasm</location>
    </subcellularLocation>
    <subcellularLocation>
        <location evidence="9">Nucleus</location>
    </subcellularLocation>
    <text evidence="9">Shuttles between the nucleus and the cytoplasm.</text>
</comment>
<evidence type="ECO:0000256" key="7">
    <source>
        <dbReference type="ARBA" id="ARBA00022884"/>
    </source>
</evidence>
<evidence type="ECO:0000256" key="6">
    <source>
        <dbReference type="ARBA" id="ARBA00022555"/>
    </source>
</evidence>
<gene>
    <name evidence="12" type="primary">LOS1</name>
    <name evidence="12" type="ORF">EHS25_007665</name>
</gene>
<dbReference type="GO" id="GO:0016363">
    <property type="term" value="C:nuclear matrix"/>
    <property type="evidence" value="ECO:0007669"/>
    <property type="project" value="TreeGrafter"/>
</dbReference>
<dbReference type="Pfam" id="PF19282">
    <property type="entry name" value="Exportin-T"/>
    <property type="match status" value="2"/>
</dbReference>
<dbReference type="GO" id="GO:0000049">
    <property type="term" value="F:tRNA binding"/>
    <property type="evidence" value="ECO:0007669"/>
    <property type="project" value="UniProtKB-UniRule"/>
</dbReference>
<evidence type="ECO:0000256" key="1">
    <source>
        <dbReference type="ARBA" id="ARBA00004496"/>
    </source>
</evidence>
<evidence type="ECO:0000313" key="12">
    <source>
        <dbReference type="EMBL" id="RSH93311.1"/>
    </source>
</evidence>
<dbReference type="InterPro" id="IPR040017">
    <property type="entry name" value="XPOT"/>
</dbReference>
<comment type="similarity">
    <text evidence="2 9">Belongs to the exportin family.</text>
</comment>
<evidence type="ECO:0000313" key="13">
    <source>
        <dbReference type="Proteomes" id="UP000279259"/>
    </source>
</evidence>
<dbReference type="PANTHER" id="PTHR15952">
    <property type="entry name" value="EXPORTIN-T/LOS1"/>
    <property type="match status" value="1"/>
</dbReference>
<dbReference type="InterPro" id="IPR013598">
    <property type="entry name" value="Exportin-1/Importin-b-like"/>
</dbReference>
<comment type="caution">
    <text evidence="12">The sequence shown here is derived from an EMBL/GenBank/DDBJ whole genome shotgun (WGS) entry which is preliminary data.</text>
</comment>
<dbReference type="OrthoDB" id="26399at2759"/>
<protein>
    <recommendedName>
        <fullName evidence="3 9">Exportin-T</fullName>
    </recommendedName>
    <alternativeName>
        <fullName evidence="9">Exportin(tRNA)</fullName>
    </alternativeName>
    <alternativeName>
        <fullName evidence="9">tRNA exportin</fullName>
    </alternativeName>
</protein>
<keyword evidence="13" id="KW-1185">Reference proteome</keyword>
<dbReference type="Pfam" id="PF08389">
    <property type="entry name" value="Xpo1"/>
    <property type="match status" value="1"/>
</dbReference>
<dbReference type="STRING" id="1890683.A0A427YQD8"/>
<keyword evidence="6 9" id="KW-0820">tRNA-binding</keyword>
<dbReference type="InterPro" id="IPR045546">
    <property type="entry name" value="Exportin-T_C"/>
</dbReference>
<keyword evidence="7 9" id="KW-0694">RNA-binding</keyword>
<dbReference type="InterPro" id="IPR016024">
    <property type="entry name" value="ARM-type_fold"/>
</dbReference>
<evidence type="ECO:0000256" key="2">
    <source>
        <dbReference type="ARBA" id="ARBA00009466"/>
    </source>
</evidence>
<evidence type="ECO:0000256" key="8">
    <source>
        <dbReference type="ARBA" id="ARBA00023242"/>
    </source>
</evidence>
<keyword evidence="8 9" id="KW-0539">Nucleus</keyword>
<keyword evidence="5 9" id="KW-0963">Cytoplasm</keyword>
<comment type="function">
    <text evidence="9">tRNA nucleus export receptor which facilitates tRNA translocation across the nuclear pore complex.</text>
</comment>
<reference evidence="12 13" key="1">
    <citation type="submission" date="2018-11" db="EMBL/GenBank/DDBJ databases">
        <title>Genome sequence of Saitozyma podzolica DSM 27192.</title>
        <authorList>
            <person name="Aliyu H."/>
            <person name="Gorte O."/>
            <person name="Ochsenreither K."/>
        </authorList>
    </citation>
    <scope>NUCLEOTIDE SEQUENCE [LARGE SCALE GENOMIC DNA]</scope>
    <source>
        <strain evidence="12 13">DSM 27192</strain>
    </source>
</reference>
<dbReference type="GO" id="GO:0005643">
    <property type="term" value="C:nuclear pore"/>
    <property type="evidence" value="ECO:0007669"/>
    <property type="project" value="TreeGrafter"/>
</dbReference>
<dbReference type="PANTHER" id="PTHR15952:SF11">
    <property type="entry name" value="EXPORTIN-T"/>
    <property type="match status" value="1"/>
</dbReference>
<sequence>MAAAQSPHLSQIPQAVRIAASVDRGADQQLKQQAIDYLTKVKDLCEETWQDCLALYIQGAGAPGPSQVGKDGKEKLETELRMYCEQVVQTVLIAKPQAMSPDAAQATYKALVEFVRTEWIEGPGEGGLSYLRNKLAATLAYLFINTYPSTIPTFLHPFLSLLSPDPSSSKVNLQPSLLTVHLLTEIAMEIHDSTMRSARPWSKDRQERDGVIRDVIRTSGDERLAVEGMISLAKKGLDAVERGDPQASKWLEATDQTLKTLAMWTPWVDLTVALTPESLSFFHRLLRGSVPSLRILSASILRTFIAKGVKEPADRLQVLRVLDILPMLDPLEAQTRDTSDDEVNTFRVALAGTLALYGAELIAFSENAEYPESLRNEAETMMNAALPLLLRFMSDAHADVTFAASPFVGDLLRAYKKFHTPKVSAPPPRSKMPPPPPPVIPLSEERRQFLSSLLDILIRQLAWPRDAEWEAPTGEEPDLGDELATMQAKRIACRSFIESISQLDRNLHTEVVARIVVSTLEALQSGGPSAVSWQQAELALHLVYTFGEMTKSKPQHILNSLTPDNTRTAFYDLPQELASKSGRDRQRRISINKQHIDSAMSSGRTTPENGMSEDSLAQQLPGVYYGGAKEVIDYEQFPLTPLGQLLNLCMTSGIASYPHPSVTLQYFEIGVRYVDFWKCKPGSVKPMFEAMLDARGVHHPDEAVRRRCFYLFARFVRECKVELDLDMVPPILDSLRDVMAIEAKLPEPDTPDDDILLKATTGKSYFQDQLHLFEAAGNLVYLTKSDASRQVALLEAVAGPLMNGMALGVNRYRSNPQELSTVLQVHHHLLALGNFAKGFPQVSDSQIETLPYQPPFKQMTEALLQALDVLKTQRVVRDSARFAFSQFVNAIGTTVAELVPRFVGHVVTEFEPAELVDFLLFLGLLMHRLKKNTFETIDMLLLPLLSRIFLVLSGPITGTDDVQIHRRLKEAYLNFFTSLMNANLDGVFITDRNKPEFENVLTALLNMAQDSSDTASQRLAFSFFAKSVIAWGTSPKAATDPSVFAESAMSTHSKAVANGSGSASNQHAVPKEDRAAQALPGYENFIYQRLVPACFEVPANVNFSVNRSQLVLFEIAMLLRNTLQARGQEAVHFLLNDLLPRIQCPPQVAQELVHNLRTQPSKDFRMTYAAFIKALKS</sequence>
<dbReference type="InterPro" id="IPR011989">
    <property type="entry name" value="ARM-like"/>
</dbReference>
<feature type="domain" description="Exportin-T C-terminal" evidence="11">
    <location>
        <begin position="374"/>
        <end position="562"/>
    </location>
</feature>
<name>A0A427YQD8_9TREE</name>
<accession>A0A427YQD8</accession>
<feature type="domain" description="Exportin-T C-terminal" evidence="11">
    <location>
        <begin position="639"/>
        <end position="1174"/>
    </location>
</feature>